<dbReference type="InterPro" id="IPR022254">
    <property type="entry name" value="DUF3775"/>
</dbReference>
<organism evidence="1 2">
    <name type="scientific">Mangrovicoccus algicola</name>
    <dbReference type="NCBI Taxonomy" id="2771008"/>
    <lineage>
        <taxon>Bacteria</taxon>
        <taxon>Pseudomonadati</taxon>
        <taxon>Pseudomonadota</taxon>
        <taxon>Alphaproteobacteria</taxon>
        <taxon>Rhodobacterales</taxon>
        <taxon>Paracoccaceae</taxon>
        <taxon>Mangrovicoccus</taxon>
    </lineage>
</organism>
<dbReference type="EMBL" id="JACVXA010000036">
    <property type="protein sequence ID" value="MBE3638995.1"/>
    <property type="molecule type" value="Genomic_DNA"/>
</dbReference>
<dbReference type="Pfam" id="PF12616">
    <property type="entry name" value="DUF3775"/>
    <property type="match status" value="1"/>
</dbReference>
<dbReference type="AlphaFoldDB" id="A0A8J6YW65"/>
<keyword evidence="2" id="KW-1185">Reference proteome</keyword>
<reference evidence="1" key="1">
    <citation type="submission" date="2020-09" db="EMBL/GenBank/DDBJ databases">
        <title>A novel bacterium of genus Mangrovicoccus, isolated from South China Sea.</title>
        <authorList>
            <person name="Huang H."/>
            <person name="Mo K."/>
            <person name="Hu Y."/>
        </authorList>
    </citation>
    <scope>NUCLEOTIDE SEQUENCE</scope>
    <source>
        <strain evidence="1">HB182678</strain>
    </source>
</reference>
<proteinExistence type="predicted"/>
<sequence>MPEIHPDIVAQVILLAREAEDSGSSTARAELSAFIAGLTEDDALALVAIAWIGRESFAPEEWDEALSTARDEARSPTESYLAGLPQLAGYLEDGLEALGISAGEAEEDLM</sequence>
<evidence type="ECO:0000313" key="2">
    <source>
        <dbReference type="Proteomes" id="UP000609121"/>
    </source>
</evidence>
<gene>
    <name evidence="1" type="ORF">ICN82_12355</name>
</gene>
<name>A0A8J6YW65_9RHOB</name>
<accession>A0A8J6YW65</accession>
<dbReference type="RefSeq" id="WP_193183200.1">
    <property type="nucleotide sequence ID" value="NZ_JACVXA010000036.1"/>
</dbReference>
<dbReference type="Proteomes" id="UP000609121">
    <property type="component" value="Unassembled WGS sequence"/>
</dbReference>
<protein>
    <submittedName>
        <fullName evidence="1">DUF3775 domain-containing protein</fullName>
    </submittedName>
</protein>
<evidence type="ECO:0000313" key="1">
    <source>
        <dbReference type="EMBL" id="MBE3638995.1"/>
    </source>
</evidence>
<comment type="caution">
    <text evidence="1">The sequence shown here is derived from an EMBL/GenBank/DDBJ whole genome shotgun (WGS) entry which is preliminary data.</text>
</comment>